<protein>
    <submittedName>
        <fullName evidence="1">Uncharacterized protein</fullName>
    </submittedName>
</protein>
<sequence>MPSVVANDVQTALAIFLAGVRAEFGAEELHFTEIYSGEGPWKAVAVEKRAEMFGLMARLMDTFGLPIVHQTVSDYTLLDHPNLSRSLKGQRVGDWDLEDKSHLGLLMLCSQVSKHIRAMKGDNPRAFALPFALYIDEGVMSAGGERKFPNWSDVIEGPKACFRKSCDVPGIQLADFAAFVITRSQWAVVKRKPSQVLGRADELILRAAAGLNILNLPMSRVRLDELGRESYEDWLSADRIVKGLNPRPLGGK</sequence>
<organism evidence="1 2">
    <name type="scientific">Methylorubrum extorquens (strain DSM 6343 / CIP 106787 / DM4)</name>
    <name type="common">Methylobacterium extorquens</name>
    <dbReference type="NCBI Taxonomy" id="661410"/>
    <lineage>
        <taxon>Bacteria</taxon>
        <taxon>Pseudomonadati</taxon>
        <taxon>Pseudomonadota</taxon>
        <taxon>Alphaproteobacteria</taxon>
        <taxon>Hyphomicrobiales</taxon>
        <taxon>Methylobacteriaceae</taxon>
        <taxon>Methylorubrum</taxon>
    </lineage>
</organism>
<gene>
    <name evidence="1" type="ORF">METD_I5374</name>
</gene>
<name>C7CMJ0_METED</name>
<dbReference type="AlphaFoldDB" id="C7CMJ0"/>
<dbReference type="Proteomes" id="UP000008070">
    <property type="component" value="Chromosome"/>
</dbReference>
<accession>C7CMJ0</accession>
<evidence type="ECO:0000313" key="2">
    <source>
        <dbReference type="Proteomes" id="UP000008070"/>
    </source>
</evidence>
<dbReference type="KEGG" id="mdi:METDI5374"/>
<proteinExistence type="predicted"/>
<reference evidence="2" key="1">
    <citation type="journal article" date="2009" name="PLoS ONE">
        <title>Methylobacterium genome sequences: a reference blueprint to investigate microbial metabolism of C1 compounds from natural and industrial sources.</title>
        <authorList>
            <person name="Vuilleumier S."/>
            <person name="Chistoserdova L."/>
            <person name="Lee M.-C."/>
            <person name="Bringel F."/>
            <person name="Lajus A."/>
            <person name="Zhou Y."/>
            <person name="Gourion B."/>
            <person name="Barbe V."/>
            <person name="Chang J."/>
            <person name="Cruveiller S."/>
            <person name="Dossat C."/>
            <person name="Gillett W."/>
            <person name="Gruffaz C."/>
            <person name="Haugen E."/>
            <person name="Hourcade E."/>
            <person name="Levy R."/>
            <person name="Mangenot S."/>
            <person name="Muller E."/>
            <person name="Nadalig T."/>
            <person name="Pagni M."/>
            <person name="Penny C."/>
            <person name="Peyraud R."/>
            <person name="Robinson D.G."/>
            <person name="Roche D."/>
            <person name="Rouy Z."/>
            <person name="Saenampechek C."/>
            <person name="Salvignol G."/>
            <person name="Vallenet D."/>
            <person name="Wu Z."/>
            <person name="Marx C.J."/>
            <person name="Vorholt J.A."/>
            <person name="Olson M.V."/>
            <person name="Kaul R."/>
            <person name="Weissenbach J."/>
            <person name="Medigue C."/>
            <person name="Lidstrom M.E."/>
        </authorList>
    </citation>
    <scope>NUCLEOTIDE SEQUENCE [LARGE SCALE GENOMIC DNA]</scope>
    <source>
        <strain evidence="2">DSM 6343 / CIP 106787 / DM4</strain>
    </source>
</reference>
<evidence type="ECO:0000313" key="1">
    <source>
        <dbReference type="EMBL" id="CAX26985.1"/>
    </source>
</evidence>
<dbReference type="HOGENOM" id="CLU_1101841_0_0_5"/>
<dbReference type="EMBL" id="FP103042">
    <property type="protein sequence ID" value="CAX26985.1"/>
    <property type="molecule type" value="Genomic_DNA"/>
</dbReference>